<dbReference type="Pfam" id="PF18871">
    <property type="entry name" value="HEPN_Toprim_N"/>
    <property type="match status" value="1"/>
</dbReference>
<dbReference type="STRING" id="743299.Acife_2322"/>
<dbReference type="InterPro" id="IPR041487">
    <property type="entry name" value="HEPN/Toprim-NTD1"/>
</dbReference>
<dbReference type="Proteomes" id="UP000009220">
    <property type="component" value="Chromosome"/>
</dbReference>
<dbReference type="EMBL" id="CP002985">
    <property type="protein sequence ID" value="AEM48431.1"/>
    <property type="molecule type" value="Genomic_DNA"/>
</dbReference>
<feature type="domain" description="HEPN/Toprim N-terminal" evidence="1">
    <location>
        <begin position="1"/>
        <end position="217"/>
    </location>
</feature>
<organism evidence="2 3">
    <name type="scientific">Acidithiobacillus ferrivorans SS3</name>
    <dbReference type="NCBI Taxonomy" id="743299"/>
    <lineage>
        <taxon>Bacteria</taxon>
        <taxon>Pseudomonadati</taxon>
        <taxon>Pseudomonadota</taxon>
        <taxon>Acidithiobacillia</taxon>
        <taxon>Acidithiobacillales</taxon>
        <taxon>Acidithiobacillaceae</taxon>
        <taxon>Acidithiobacillus</taxon>
    </lineage>
</organism>
<sequence length="435" mass="48181">MGTYTDFSVAGYPLINSKNAVVPEVMTVFREGDKRVFKRRLGDRNPLVWGDAFADAADENETAIFYVCSTDNVIARLEVMGFTINRVRHDFEKHRQVEVAMYQEWADAKPHPPWFADKATLIASLSFDEYLDGLRHVLAEGLMPKPFDDNEKPELSSVVRYILDENDDYLLGFFCSDIRCLIRSVCEIAPKPSEVIQDITDLVEGGYYAPDEPVCQQAIYLLMLGHLENSNIIVLTEGSTDTQVLRASLKLLYPHLSDYYSFLDFENTRFPGGAGQLASLVKGFAAAGIGNRVIAVFDNDSAARDAMRSLTQLQLPANIAVVSYPDIKLLRSYPTIGPSGNINLDVNGLAAGIELYFGSDVLRSSDGSLAPVQWKGYVPSISSYQGAVLGKSELQAVFHRKLAGAKNNPEEQAHQDWTGIDAILRVIFGAFRDEA</sequence>
<proteinExistence type="predicted"/>
<accession>G0JP16</accession>
<evidence type="ECO:0000259" key="1">
    <source>
        <dbReference type="Pfam" id="PF18871"/>
    </source>
</evidence>
<dbReference type="eggNOG" id="ENOG502ZAR4">
    <property type="taxonomic scope" value="Bacteria"/>
</dbReference>
<name>G0JP16_9PROT</name>
<gene>
    <name evidence="2" type="ORF">Acife_2322</name>
</gene>
<dbReference type="AlphaFoldDB" id="G0JP16"/>
<dbReference type="RefSeq" id="WP_014029682.1">
    <property type="nucleotide sequence ID" value="NC_015942.1"/>
</dbReference>
<evidence type="ECO:0000313" key="3">
    <source>
        <dbReference type="Proteomes" id="UP000009220"/>
    </source>
</evidence>
<dbReference type="KEGG" id="afi:Acife_2322"/>
<protein>
    <recommendedName>
        <fullName evidence="1">HEPN/Toprim N-terminal domain-containing protein</fullName>
    </recommendedName>
</protein>
<evidence type="ECO:0000313" key="2">
    <source>
        <dbReference type="EMBL" id="AEM48431.1"/>
    </source>
</evidence>
<dbReference type="HOGENOM" id="CLU_049418_0_0_6"/>
<reference evidence="2 3" key="1">
    <citation type="journal article" date="2011" name="J. Bacteriol.">
        <title>Draft genome of the psychrotolerant acidophile Acidithiobacillus ferrivorans SS3.</title>
        <authorList>
            <person name="Liljeqvist M."/>
            <person name="Valdes J."/>
            <person name="Holmes D.S."/>
            <person name="Dopson M."/>
        </authorList>
    </citation>
    <scope>NUCLEOTIDE SEQUENCE [LARGE SCALE GENOMIC DNA]</scope>
    <source>
        <strain evidence="2 3">SS3</strain>
    </source>
</reference>